<dbReference type="EMBL" id="VTPC01088390">
    <property type="protein sequence ID" value="KAF2886202.1"/>
    <property type="molecule type" value="Genomic_DNA"/>
</dbReference>
<sequence>MDDKEATEEFIRKESAVELPKQQVSEQECEIEVTTEFDAVHPRFREPKKPEAIEEFQRANDYYCEQCKLYFAPDVVALKTHFREDMVKHKQIAECFYCKGPVYGYKFNNEQKIYHNCEESDK</sequence>
<evidence type="ECO:0000313" key="1">
    <source>
        <dbReference type="EMBL" id="KAF2886202.1"/>
    </source>
</evidence>
<gene>
    <name evidence="1" type="ORF">ILUMI_19970</name>
</gene>
<organism evidence="1 2">
    <name type="scientific">Ignelater luminosus</name>
    <name type="common">Cucubano</name>
    <name type="synonym">Pyrophorus luminosus</name>
    <dbReference type="NCBI Taxonomy" id="2038154"/>
    <lineage>
        <taxon>Eukaryota</taxon>
        <taxon>Metazoa</taxon>
        <taxon>Ecdysozoa</taxon>
        <taxon>Arthropoda</taxon>
        <taxon>Hexapoda</taxon>
        <taxon>Insecta</taxon>
        <taxon>Pterygota</taxon>
        <taxon>Neoptera</taxon>
        <taxon>Endopterygota</taxon>
        <taxon>Coleoptera</taxon>
        <taxon>Polyphaga</taxon>
        <taxon>Elateriformia</taxon>
        <taxon>Elateroidea</taxon>
        <taxon>Elateridae</taxon>
        <taxon>Agrypninae</taxon>
        <taxon>Pyrophorini</taxon>
        <taxon>Ignelater</taxon>
    </lineage>
</organism>
<dbReference type="OrthoDB" id="6664046at2759"/>
<proteinExistence type="predicted"/>
<keyword evidence="2" id="KW-1185">Reference proteome</keyword>
<dbReference type="Proteomes" id="UP000801492">
    <property type="component" value="Unassembled WGS sequence"/>
</dbReference>
<dbReference type="AlphaFoldDB" id="A0A8K0CJ37"/>
<protein>
    <submittedName>
        <fullName evidence="1">Uncharacterized protein</fullName>
    </submittedName>
</protein>
<comment type="caution">
    <text evidence="1">The sequence shown here is derived from an EMBL/GenBank/DDBJ whole genome shotgun (WGS) entry which is preliminary data.</text>
</comment>
<reference evidence="1" key="1">
    <citation type="submission" date="2019-08" db="EMBL/GenBank/DDBJ databases">
        <title>The genome of the North American firefly Photinus pyralis.</title>
        <authorList>
            <consortium name="Photinus pyralis genome working group"/>
            <person name="Fallon T.R."/>
            <person name="Sander Lower S.E."/>
            <person name="Weng J.-K."/>
        </authorList>
    </citation>
    <scope>NUCLEOTIDE SEQUENCE</scope>
    <source>
        <strain evidence="1">TRF0915ILg1</strain>
        <tissue evidence="1">Whole body</tissue>
    </source>
</reference>
<accession>A0A8K0CJ37</accession>
<name>A0A8K0CJ37_IGNLU</name>
<evidence type="ECO:0000313" key="2">
    <source>
        <dbReference type="Proteomes" id="UP000801492"/>
    </source>
</evidence>